<name>A0A166PJM1_9AGAM</name>
<dbReference type="AlphaFoldDB" id="A0A166PJM1"/>
<reference evidence="1 2" key="1">
    <citation type="journal article" date="2016" name="Mol. Biol. Evol.">
        <title>Comparative Genomics of Early-Diverging Mushroom-Forming Fungi Provides Insights into the Origins of Lignocellulose Decay Capabilities.</title>
        <authorList>
            <person name="Nagy L.G."/>
            <person name="Riley R."/>
            <person name="Tritt A."/>
            <person name="Adam C."/>
            <person name="Daum C."/>
            <person name="Floudas D."/>
            <person name="Sun H."/>
            <person name="Yadav J.S."/>
            <person name="Pangilinan J."/>
            <person name="Larsson K.H."/>
            <person name="Matsuura K."/>
            <person name="Barry K."/>
            <person name="Labutti K."/>
            <person name="Kuo R."/>
            <person name="Ohm R.A."/>
            <person name="Bhattacharya S.S."/>
            <person name="Shirouzu T."/>
            <person name="Yoshinaga Y."/>
            <person name="Martin F.M."/>
            <person name="Grigoriev I.V."/>
            <person name="Hibbett D.S."/>
        </authorList>
    </citation>
    <scope>NUCLEOTIDE SEQUENCE [LARGE SCALE GENOMIC DNA]</scope>
    <source>
        <strain evidence="1 2">CBS 109695</strain>
    </source>
</reference>
<keyword evidence="2" id="KW-1185">Reference proteome</keyword>
<sequence>MVSLFGWELPLWSEIVCVRIPSIRSPYANITCLVASQFILNMTMRPVVY</sequence>
<protein>
    <submittedName>
        <fullName evidence="1">Uncharacterized protein</fullName>
    </submittedName>
</protein>
<organism evidence="1 2">
    <name type="scientific">Athelia psychrophila</name>
    <dbReference type="NCBI Taxonomy" id="1759441"/>
    <lineage>
        <taxon>Eukaryota</taxon>
        <taxon>Fungi</taxon>
        <taxon>Dikarya</taxon>
        <taxon>Basidiomycota</taxon>
        <taxon>Agaricomycotina</taxon>
        <taxon>Agaricomycetes</taxon>
        <taxon>Agaricomycetidae</taxon>
        <taxon>Atheliales</taxon>
        <taxon>Atheliaceae</taxon>
        <taxon>Athelia</taxon>
    </lineage>
</organism>
<dbReference type="OrthoDB" id="3233595at2759"/>
<dbReference type="EMBL" id="KV417516">
    <property type="protein sequence ID" value="KZP26162.1"/>
    <property type="molecule type" value="Genomic_DNA"/>
</dbReference>
<dbReference type="Proteomes" id="UP000076532">
    <property type="component" value="Unassembled WGS sequence"/>
</dbReference>
<evidence type="ECO:0000313" key="1">
    <source>
        <dbReference type="EMBL" id="KZP26162.1"/>
    </source>
</evidence>
<accession>A0A166PJM1</accession>
<gene>
    <name evidence="1" type="ORF">FIBSPDRAFT_855131</name>
</gene>
<evidence type="ECO:0000313" key="2">
    <source>
        <dbReference type="Proteomes" id="UP000076532"/>
    </source>
</evidence>
<proteinExistence type="predicted"/>